<organism evidence="2 3">
    <name type="scientific">Herbiconiux ginsengi</name>
    <dbReference type="NCBI Taxonomy" id="381665"/>
    <lineage>
        <taxon>Bacteria</taxon>
        <taxon>Bacillati</taxon>
        <taxon>Actinomycetota</taxon>
        <taxon>Actinomycetes</taxon>
        <taxon>Micrococcales</taxon>
        <taxon>Microbacteriaceae</taxon>
        <taxon>Herbiconiux</taxon>
    </lineage>
</organism>
<evidence type="ECO:0000259" key="1">
    <source>
        <dbReference type="Pfam" id="PF02441"/>
    </source>
</evidence>
<feature type="domain" description="Flavoprotein" evidence="1">
    <location>
        <begin position="16"/>
        <end position="158"/>
    </location>
</feature>
<dbReference type="Proteomes" id="UP000198891">
    <property type="component" value="Unassembled WGS sequence"/>
</dbReference>
<dbReference type="Pfam" id="PF02441">
    <property type="entry name" value="Flavoprotein"/>
    <property type="match status" value="1"/>
</dbReference>
<dbReference type="InterPro" id="IPR003382">
    <property type="entry name" value="Flavoprotein"/>
</dbReference>
<dbReference type="GO" id="GO:0003824">
    <property type="term" value="F:catalytic activity"/>
    <property type="evidence" value="ECO:0007669"/>
    <property type="project" value="InterPro"/>
</dbReference>
<dbReference type="STRING" id="381665.SAMN05216554_4640"/>
<evidence type="ECO:0000313" key="2">
    <source>
        <dbReference type="EMBL" id="SDZ55844.1"/>
    </source>
</evidence>
<dbReference type="AlphaFoldDB" id="A0A1H3U006"/>
<proteinExistence type="predicted"/>
<name>A0A1H3U006_9MICO</name>
<dbReference type="NCBIfam" id="NF033753">
    <property type="entry name" value="RiPP_decarbCypD"/>
    <property type="match status" value="1"/>
</dbReference>
<evidence type="ECO:0000313" key="3">
    <source>
        <dbReference type="Proteomes" id="UP000198891"/>
    </source>
</evidence>
<reference evidence="2 3" key="1">
    <citation type="submission" date="2016-10" db="EMBL/GenBank/DDBJ databases">
        <authorList>
            <person name="de Groot N.N."/>
        </authorList>
    </citation>
    <scope>NUCLEOTIDE SEQUENCE [LARGE SCALE GENOMIC DNA]</scope>
    <source>
        <strain evidence="2 3">CGMCC 4.3491</strain>
    </source>
</reference>
<dbReference type="Gene3D" id="3.40.50.1950">
    <property type="entry name" value="Flavin prenyltransferase-like"/>
    <property type="match status" value="1"/>
</dbReference>
<dbReference type="RefSeq" id="WP_092558331.1">
    <property type="nucleotide sequence ID" value="NZ_FNPZ01000009.1"/>
</dbReference>
<accession>A0A1H3U006</accession>
<dbReference type="SUPFAM" id="SSF52507">
    <property type="entry name" value="Homo-oligomeric flavin-containing Cys decarboxylases, HFCD"/>
    <property type="match status" value="1"/>
</dbReference>
<keyword evidence="3" id="KW-1185">Reference proteome</keyword>
<gene>
    <name evidence="2" type="ORF">SAMN05216554_4640</name>
</gene>
<protein>
    <submittedName>
        <fullName evidence="2">Flavoprotein</fullName>
    </submittedName>
</protein>
<dbReference type="OrthoDB" id="4578483at2"/>
<dbReference type="EMBL" id="FNPZ01000009">
    <property type="protein sequence ID" value="SDZ55844.1"/>
    <property type="molecule type" value="Genomic_DNA"/>
</dbReference>
<dbReference type="InterPro" id="IPR053797">
    <property type="entry name" value="CypD-like"/>
</dbReference>
<sequence>MTPDQQPPTFEGSELHIHVSGSISASLVPWWIHWLRYTNPDVVVNLSVSENAHRFVSVDALDHLANGEVWSDSWSSPSLTSGWRLGGTGRSQCIIVFPATLDTVMRLSQGRADTPALMMMQITNLPIVIAEVSPAENEVIGFWREILLRRSNVSFAPEVEGTRADDRSTARNGFNFPGALAVVNAALSTAERRGRGQA</sequence>
<dbReference type="InterPro" id="IPR036551">
    <property type="entry name" value="Flavin_trans-like"/>
</dbReference>